<sequence length="273" mass="28034">MQAALLAVVAGLLLAGCATVAGPQNQVAGVARAAPNPDPFEPLNRALFSLGLGLDRAVARPVATAYRRILPRPVRHGVHNALQNADEPMVAINDVLQGRFGAGARTLVRFATNTTVGVVGVFDPAAKAGLSHHDNSFASTLGRYGAPPGPYLYMPLLGPLNVRGAIGGAVDYVADPVALANYSGAATVNVARTSLSLVDERAEAEREINALFVSATDPYATVRSVFLQSEAASGAEPVLEALPDMPAAPTETPAPPTTPKVEPSPPPSSAPPS</sequence>
<dbReference type="Proteomes" id="UP000249842">
    <property type="component" value="Unassembled WGS sequence"/>
</dbReference>
<feature type="compositionally biased region" description="Pro residues" evidence="3">
    <location>
        <begin position="252"/>
        <end position="273"/>
    </location>
</feature>
<evidence type="ECO:0000256" key="1">
    <source>
        <dbReference type="ARBA" id="ARBA00010634"/>
    </source>
</evidence>
<feature type="signal peptide" evidence="4">
    <location>
        <begin position="1"/>
        <end position="20"/>
    </location>
</feature>
<dbReference type="Pfam" id="PF04333">
    <property type="entry name" value="MlaA"/>
    <property type="match status" value="1"/>
</dbReference>
<proteinExistence type="inferred from homology"/>
<evidence type="ECO:0000313" key="5">
    <source>
        <dbReference type="EMBL" id="RAK58418.1"/>
    </source>
</evidence>
<dbReference type="EMBL" id="QFYP01000001">
    <property type="protein sequence ID" value="RAK58418.1"/>
    <property type="molecule type" value="Genomic_DNA"/>
</dbReference>
<comment type="caution">
    <text evidence="5">The sequence shown here is derived from an EMBL/GenBank/DDBJ whole genome shotgun (WGS) entry which is preliminary data.</text>
</comment>
<evidence type="ECO:0000313" key="6">
    <source>
        <dbReference type="Proteomes" id="UP000249842"/>
    </source>
</evidence>
<dbReference type="PANTHER" id="PTHR30035:SF3">
    <property type="entry name" value="INTERMEMBRANE PHOSPHOLIPID TRANSPORT SYSTEM LIPOPROTEIN MLAA"/>
    <property type="match status" value="1"/>
</dbReference>
<dbReference type="AlphaFoldDB" id="A0A328B064"/>
<evidence type="ECO:0000256" key="3">
    <source>
        <dbReference type="SAM" id="MobiDB-lite"/>
    </source>
</evidence>
<keyword evidence="6" id="KW-1185">Reference proteome</keyword>
<evidence type="ECO:0000256" key="2">
    <source>
        <dbReference type="ARBA" id="ARBA00022729"/>
    </source>
</evidence>
<organism evidence="5 6">
    <name type="scientific">Phenylobacterium hankyongense</name>
    <dbReference type="NCBI Taxonomy" id="1813876"/>
    <lineage>
        <taxon>Bacteria</taxon>
        <taxon>Pseudomonadati</taxon>
        <taxon>Pseudomonadota</taxon>
        <taxon>Alphaproteobacteria</taxon>
        <taxon>Caulobacterales</taxon>
        <taxon>Caulobacteraceae</taxon>
        <taxon>Phenylobacterium</taxon>
    </lineage>
</organism>
<feature type="chain" id="PRO_5016445606" evidence="4">
    <location>
        <begin position="21"/>
        <end position="273"/>
    </location>
</feature>
<feature type="region of interest" description="Disordered" evidence="3">
    <location>
        <begin position="237"/>
        <end position="273"/>
    </location>
</feature>
<dbReference type="PANTHER" id="PTHR30035">
    <property type="entry name" value="LIPOPROTEIN VACJ-RELATED"/>
    <property type="match status" value="1"/>
</dbReference>
<gene>
    <name evidence="5" type="ORF">DJ021_00655</name>
</gene>
<dbReference type="GO" id="GO:0120010">
    <property type="term" value="P:intermembrane phospholipid transfer"/>
    <property type="evidence" value="ECO:0007669"/>
    <property type="project" value="TreeGrafter"/>
</dbReference>
<keyword evidence="5" id="KW-0449">Lipoprotein</keyword>
<comment type="similarity">
    <text evidence="1">Belongs to the MlaA family.</text>
</comment>
<dbReference type="GO" id="GO:0016020">
    <property type="term" value="C:membrane"/>
    <property type="evidence" value="ECO:0007669"/>
    <property type="project" value="InterPro"/>
</dbReference>
<reference evidence="6" key="1">
    <citation type="submission" date="2018-05" db="EMBL/GenBank/DDBJ databases">
        <authorList>
            <person name="Li X."/>
        </authorList>
    </citation>
    <scope>NUCLEOTIDE SEQUENCE [LARGE SCALE GENOMIC DNA]</scope>
    <source>
        <strain evidence="6">HKS-05</strain>
    </source>
</reference>
<accession>A0A328B064</accession>
<dbReference type="InterPro" id="IPR007428">
    <property type="entry name" value="MlaA"/>
</dbReference>
<keyword evidence="2 4" id="KW-0732">Signal</keyword>
<dbReference type="RefSeq" id="WP_111455690.1">
    <property type="nucleotide sequence ID" value="NZ_QFYP01000001.1"/>
</dbReference>
<dbReference type="OrthoDB" id="9785326at2"/>
<dbReference type="PRINTS" id="PR01805">
    <property type="entry name" value="VACJLIPOPROT"/>
</dbReference>
<evidence type="ECO:0000256" key="4">
    <source>
        <dbReference type="SAM" id="SignalP"/>
    </source>
</evidence>
<name>A0A328B064_9CAUL</name>
<protein>
    <submittedName>
        <fullName evidence="5">VacJ family lipoprotein</fullName>
    </submittedName>
</protein>